<evidence type="ECO:0000256" key="1">
    <source>
        <dbReference type="SAM" id="Phobius"/>
    </source>
</evidence>
<name>F1T7T9_9FIRM</name>
<gene>
    <name evidence="2" type="ORF">Cpap_3973</name>
</gene>
<dbReference type="Proteomes" id="UP000003860">
    <property type="component" value="Unassembled WGS sequence"/>
</dbReference>
<keyword evidence="1" id="KW-1133">Transmembrane helix</keyword>
<reference evidence="2" key="1">
    <citation type="submission" date="2009-07" db="EMBL/GenBank/DDBJ databases">
        <authorList>
            <consortium name="US DOE Joint Genome Institute (JGI-PGF)"/>
            <person name="Lucas S."/>
            <person name="Copeland A."/>
            <person name="Lapidus A."/>
            <person name="Glavina del Rio T."/>
            <person name="Tice H."/>
            <person name="Bruce D."/>
            <person name="Goodwin L."/>
            <person name="Pitluck S."/>
            <person name="Larimer F."/>
            <person name="Land M.L."/>
            <person name="Mouttaki H."/>
            <person name="He Z."/>
            <person name="Zhou J."/>
            <person name="Hemme C.L."/>
        </authorList>
    </citation>
    <scope>NUCLEOTIDE SEQUENCE</scope>
    <source>
        <strain evidence="2">DSM 2782</strain>
    </source>
</reference>
<keyword evidence="3" id="KW-1185">Reference proteome</keyword>
<reference evidence="2" key="2">
    <citation type="submission" date="2011-01" db="EMBL/GenBank/DDBJ databases">
        <title>The Non-contiguous Finished genome of Clostridium papyrosolvens.</title>
        <authorList>
            <person name="Lucas S."/>
            <person name="Copeland A."/>
            <person name="Lapidus A."/>
            <person name="Cheng J.-F."/>
            <person name="Goodwin L."/>
            <person name="Pitluck S."/>
            <person name="Misra M."/>
            <person name="Chertkov O."/>
            <person name="Detter J.C."/>
            <person name="Han C."/>
            <person name="Tapia R."/>
            <person name="Land M."/>
            <person name="Hauser L."/>
            <person name="Kyrpides N."/>
            <person name="Ivanova N."/>
            <person name="Pagani I."/>
            <person name="Mouttaki H."/>
            <person name="He Z."/>
            <person name="Zhou J."/>
            <person name="Hemme C.L."/>
            <person name="Woyke T."/>
        </authorList>
    </citation>
    <scope>NUCLEOTIDE SEQUENCE [LARGE SCALE GENOMIC DNA]</scope>
    <source>
        <strain evidence="2">DSM 2782</strain>
    </source>
</reference>
<proteinExistence type="predicted"/>
<sequence>MLYYELFQTREGKITYGALFVMTIVLFIIDKVIEKKRNKLDEL</sequence>
<dbReference type="RefSeq" id="WP_004616321.1">
    <property type="nucleotide sequence ID" value="NZ_ACXX02000001.1"/>
</dbReference>
<organism evidence="2 3">
    <name type="scientific">Ruminiclostridium papyrosolvens DSM 2782</name>
    <dbReference type="NCBI Taxonomy" id="588581"/>
    <lineage>
        <taxon>Bacteria</taxon>
        <taxon>Bacillati</taxon>
        <taxon>Bacillota</taxon>
        <taxon>Clostridia</taxon>
        <taxon>Eubacteriales</taxon>
        <taxon>Oscillospiraceae</taxon>
        <taxon>Ruminiclostridium</taxon>
    </lineage>
</organism>
<evidence type="ECO:0000313" key="3">
    <source>
        <dbReference type="Proteomes" id="UP000003860"/>
    </source>
</evidence>
<keyword evidence="1" id="KW-0472">Membrane</keyword>
<dbReference type="AlphaFoldDB" id="F1T7T9"/>
<comment type="caution">
    <text evidence="2">The sequence shown here is derived from an EMBL/GenBank/DDBJ whole genome shotgun (WGS) entry which is preliminary data.</text>
</comment>
<accession>F1T7T9</accession>
<feature type="transmembrane region" description="Helical" evidence="1">
    <location>
        <begin position="14"/>
        <end position="33"/>
    </location>
</feature>
<protein>
    <submittedName>
        <fullName evidence="2">Uncharacterized protein</fullName>
    </submittedName>
</protein>
<keyword evidence="1" id="KW-0812">Transmembrane</keyword>
<dbReference type="EMBL" id="ACXX02000001">
    <property type="protein sequence ID" value="EGD49537.1"/>
    <property type="molecule type" value="Genomic_DNA"/>
</dbReference>
<evidence type="ECO:0000313" key="2">
    <source>
        <dbReference type="EMBL" id="EGD49537.1"/>
    </source>
</evidence>